<keyword evidence="2" id="KW-0732">Signal</keyword>
<sequence>MKSMILRNRGVMVSLSALALLAPLVSTTLSLTATAQPPRPGEASWGISRTGAHAWPPEAGGVPERVNEPVPRGDLRGDIADNARRSGPSRPAQGGDSRR</sequence>
<dbReference type="Proteomes" id="UP000183529">
    <property type="component" value="Unassembled WGS sequence"/>
</dbReference>
<dbReference type="RefSeq" id="WP_065061222.1">
    <property type="nucleotide sequence ID" value="NZ_CADFGN010000003.1"/>
</dbReference>
<dbReference type="AlphaFoldDB" id="A0AAQ1JWV1"/>
<evidence type="ECO:0000313" key="4">
    <source>
        <dbReference type="Proteomes" id="UP000183529"/>
    </source>
</evidence>
<evidence type="ECO:0000256" key="1">
    <source>
        <dbReference type="SAM" id="MobiDB-lite"/>
    </source>
</evidence>
<accession>A0AAQ1JWV1</accession>
<reference evidence="3 4" key="1">
    <citation type="submission" date="2016-10" db="EMBL/GenBank/DDBJ databases">
        <authorList>
            <person name="Varghese N."/>
            <person name="Submissions S."/>
        </authorList>
    </citation>
    <scope>NUCLEOTIDE SEQUENCE [LARGE SCALE GENOMIC DNA]</scope>
    <source>
        <strain evidence="3 4">LMG 22274</strain>
    </source>
</reference>
<evidence type="ECO:0008006" key="5">
    <source>
        <dbReference type="Google" id="ProtNLM"/>
    </source>
</evidence>
<feature type="region of interest" description="Disordered" evidence="1">
    <location>
        <begin position="32"/>
        <end position="99"/>
    </location>
</feature>
<feature type="chain" id="PRO_5043032559" description="Secreted protein" evidence="2">
    <location>
        <begin position="36"/>
        <end position="99"/>
    </location>
</feature>
<protein>
    <recommendedName>
        <fullName evidence="5">Secreted protein</fullName>
    </recommendedName>
</protein>
<dbReference type="GeneID" id="61302589"/>
<dbReference type="EMBL" id="FNZM01000017">
    <property type="protein sequence ID" value="SEK08734.1"/>
    <property type="molecule type" value="Genomic_DNA"/>
</dbReference>
<evidence type="ECO:0000256" key="2">
    <source>
        <dbReference type="SAM" id="SignalP"/>
    </source>
</evidence>
<feature type="compositionally biased region" description="Basic and acidic residues" evidence="1">
    <location>
        <begin position="65"/>
        <end position="84"/>
    </location>
</feature>
<feature type="signal peptide" evidence="2">
    <location>
        <begin position="1"/>
        <end position="35"/>
    </location>
</feature>
<evidence type="ECO:0000313" key="3">
    <source>
        <dbReference type="EMBL" id="SEK08734.1"/>
    </source>
</evidence>
<name>A0AAQ1JWV1_9BURK</name>
<comment type="caution">
    <text evidence="3">The sequence shown here is derived from an EMBL/GenBank/DDBJ whole genome shotgun (WGS) entry which is preliminary data.</text>
</comment>
<proteinExistence type="predicted"/>
<gene>
    <name evidence="3" type="ORF">SAMN05216550_11713</name>
</gene>
<organism evidence="3 4">
    <name type="scientific">Paraburkholderia tropica</name>
    <dbReference type="NCBI Taxonomy" id="92647"/>
    <lineage>
        <taxon>Bacteria</taxon>
        <taxon>Pseudomonadati</taxon>
        <taxon>Pseudomonadota</taxon>
        <taxon>Betaproteobacteria</taxon>
        <taxon>Burkholderiales</taxon>
        <taxon>Burkholderiaceae</taxon>
        <taxon>Paraburkholderia</taxon>
    </lineage>
</organism>